<feature type="domain" description="RING-type" evidence="5">
    <location>
        <begin position="167"/>
        <end position="208"/>
    </location>
</feature>
<dbReference type="SUPFAM" id="SSF57756">
    <property type="entry name" value="Retrovirus zinc finger-like domains"/>
    <property type="match status" value="1"/>
</dbReference>
<dbReference type="CDD" id="cd16620">
    <property type="entry name" value="vRING-HC-C4C4_RBBP6"/>
    <property type="match status" value="1"/>
</dbReference>
<dbReference type="GO" id="GO:0006397">
    <property type="term" value="P:mRNA processing"/>
    <property type="evidence" value="ECO:0007669"/>
    <property type="project" value="InterPro"/>
</dbReference>
<dbReference type="InterPro" id="IPR013083">
    <property type="entry name" value="Znf_RING/FYVE/PHD"/>
</dbReference>
<evidence type="ECO:0000256" key="4">
    <source>
        <dbReference type="PROSITE-ProRule" id="PRU00047"/>
    </source>
</evidence>
<dbReference type="Gene3D" id="3.30.40.10">
    <property type="entry name" value="Zinc/RING finger domain, C3HC4 (zinc finger)"/>
    <property type="match status" value="1"/>
</dbReference>
<dbReference type="GO" id="GO:0016567">
    <property type="term" value="P:protein ubiquitination"/>
    <property type="evidence" value="ECO:0007669"/>
    <property type="project" value="InterPro"/>
</dbReference>
<dbReference type="FunFam" id="4.10.60.10:FF:000005">
    <property type="entry name" value="E3 ubiquitin-protein ligase RBBP6"/>
    <property type="match status" value="1"/>
</dbReference>
<reference evidence="7" key="2">
    <citation type="submission" date="2025-09" db="UniProtKB">
        <authorList>
            <consortium name="Ensembl"/>
        </authorList>
    </citation>
    <scope>IDENTIFICATION</scope>
</reference>
<evidence type="ECO:0000313" key="8">
    <source>
        <dbReference type="Proteomes" id="UP000261620"/>
    </source>
</evidence>
<dbReference type="GO" id="GO:0006511">
    <property type="term" value="P:ubiquitin-dependent protein catabolic process"/>
    <property type="evidence" value="ECO:0007669"/>
    <property type="project" value="TreeGrafter"/>
</dbReference>
<dbReference type="OMA" id="SVVIPCC"/>
<keyword evidence="8" id="KW-1185">Reference proteome</keyword>
<dbReference type="GO" id="GO:0003676">
    <property type="term" value="F:nucleic acid binding"/>
    <property type="evidence" value="ECO:0007669"/>
    <property type="project" value="InterPro"/>
</dbReference>
<evidence type="ECO:0000259" key="6">
    <source>
        <dbReference type="PROSITE" id="PS50158"/>
    </source>
</evidence>
<reference evidence="7" key="1">
    <citation type="submission" date="2025-08" db="UniProtKB">
        <authorList>
            <consortium name="Ensembl"/>
        </authorList>
    </citation>
    <scope>IDENTIFICATION</scope>
</reference>
<evidence type="ECO:0008006" key="9">
    <source>
        <dbReference type="Google" id="ProtNLM"/>
    </source>
</evidence>
<dbReference type="Ensembl" id="ENSMMOT00000016485.1">
    <property type="protein sequence ID" value="ENSMMOP00000016215.1"/>
    <property type="gene ID" value="ENSMMOG00000012378.1"/>
</dbReference>
<keyword evidence="1" id="KW-0479">Metal-binding</keyword>
<dbReference type="GO" id="GO:0061630">
    <property type="term" value="F:ubiquitin protein ligase activity"/>
    <property type="evidence" value="ECO:0007669"/>
    <property type="project" value="InterPro"/>
</dbReference>
<name>A0A3Q4BC68_MOLML</name>
<dbReference type="Pfam" id="PF13923">
    <property type="entry name" value="zf-C3HC4_2"/>
    <property type="match status" value="1"/>
</dbReference>
<dbReference type="PANTHER" id="PTHR15439">
    <property type="entry name" value="RETINOBLASTOMA-BINDING PROTEIN 6"/>
    <property type="match status" value="1"/>
</dbReference>
<protein>
    <recommendedName>
        <fullName evidence="9">RBBP6 ligase</fullName>
    </recommendedName>
</protein>
<dbReference type="InterPro" id="IPR025829">
    <property type="entry name" value="Zn_knuckle_CX2CX3GHX4C"/>
</dbReference>
<evidence type="ECO:0000256" key="1">
    <source>
        <dbReference type="ARBA" id="ARBA00022723"/>
    </source>
</evidence>
<sequence length="237" mass="25983">LSLCIRPPGSCESLTLACLAHTCVYVQMANLAVQDVSEEDKIKVLTNQSPYDSVSYSTKFSAVLPANYTCYRCGNTGHHIRNCPTSGDKNFEAPPRLKKSTGIPRSFMVEVDDPNIKGAMLTNCGHYAIPAIHAKAYAIGKKERPPFLAQEQPLAVDESPVPKELICMICEELLSDAVVIPCCGNSFCDDCIRTTLLDSDHHICPTCNQSDVSPDTLIANKFLRQVNLTKGNGKNWF</sequence>
<dbReference type="Gene3D" id="4.10.60.10">
    <property type="entry name" value="Zinc finger, CCHC-type"/>
    <property type="match status" value="1"/>
</dbReference>
<evidence type="ECO:0000256" key="2">
    <source>
        <dbReference type="ARBA" id="ARBA00022771"/>
    </source>
</evidence>
<dbReference type="STRING" id="94237.ENSMMOP00000016215"/>
<dbReference type="InterPro" id="IPR033489">
    <property type="entry name" value="RBBP6"/>
</dbReference>
<dbReference type="InterPro" id="IPR001878">
    <property type="entry name" value="Znf_CCHC"/>
</dbReference>
<evidence type="ECO:0000259" key="5">
    <source>
        <dbReference type="PROSITE" id="PS50089"/>
    </source>
</evidence>
<dbReference type="SUPFAM" id="SSF57850">
    <property type="entry name" value="RING/U-box"/>
    <property type="match status" value="1"/>
</dbReference>
<keyword evidence="3" id="KW-0862">Zinc</keyword>
<dbReference type="SMART" id="SM00184">
    <property type="entry name" value="RING"/>
    <property type="match status" value="1"/>
</dbReference>
<proteinExistence type="predicted"/>
<keyword evidence="2 4" id="KW-0863">Zinc-finger</keyword>
<dbReference type="SMART" id="SM00343">
    <property type="entry name" value="ZnF_C2HC"/>
    <property type="match status" value="1"/>
</dbReference>
<dbReference type="InterPro" id="IPR001841">
    <property type="entry name" value="Znf_RING"/>
</dbReference>
<dbReference type="GO" id="GO:0005634">
    <property type="term" value="C:nucleus"/>
    <property type="evidence" value="ECO:0007669"/>
    <property type="project" value="TreeGrafter"/>
</dbReference>
<dbReference type="Pfam" id="PF13696">
    <property type="entry name" value="zf-CCHC_2"/>
    <property type="match status" value="1"/>
</dbReference>
<dbReference type="GO" id="GO:0008270">
    <property type="term" value="F:zinc ion binding"/>
    <property type="evidence" value="ECO:0007669"/>
    <property type="project" value="UniProtKB-KW"/>
</dbReference>
<feature type="domain" description="CCHC-type" evidence="6">
    <location>
        <begin position="70"/>
        <end position="84"/>
    </location>
</feature>
<dbReference type="PANTHER" id="PTHR15439:SF0">
    <property type="entry name" value="CELL DIVISION CYCLE AND APOPTOSIS REGULATOR PROTEIN 1-RELATED"/>
    <property type="match status" value="1"/>
</dbReference>
<dbReference type="InterPro" id="IPR036875">
    <property type="entry name" value="Znf_CCHC_sf"/>
</dbReference>
<accession>A0A3Q4BC68</accession>
<dbReference type="Proteomes" id="UP000261620">
    <property type="component" value="Unplaced"/>
</dbReference>
<evidence type="ECO:0000256" key="3">
    <source>
        <dbReference type="ARBA" id="ARBA00022833"/>
    </source>
</evidence>
<dbReference type="PROSITE" id="PS50089">
    <property type="entry name" value="ZF_RING_2"/>
    <property type="match status" value="1"/>
</dbReference>
<organism evidence="7 8">
    <name type="scientific">Mola mola</name>
    <name type="common">Ocean sunfish</name>
    <name type="synonym">Tetraodon mola</name>
    <dbReference type="NCBI Taxonomy" id="94237"/>
    <lineage>
        <taxon>Eukaryota</taxon>
        <taxon>Metazoa</taxon>
        <taxon>Chordata</taxon>
        <taxon>Craniata</taxon>
        <taxon>Vertebrata</taxon>
        <taxon>Euteleostomi</taxon>
        <taxon>Actinopterygii</taxon>
        <taxon>Neopterygii</taxon>
        <taxon>Teleostei</taxon>
        <taxon>Neoteleostei</taxon>
        <taxon>Acanthomorphata</taxon>
        <taxon>Eupercaria</taxon>
        <taxon>Tetraodontiformes</taxon>
        <taxon>Molidae</taxon>
        <taxon>Mola</taxon>
    </lineage>
</organism>
<evidence type="ECO:0000313" key="7">
    <source>
        <dbReference type="Ensembl" id="ENSMMOP00000016215.1"/>
    </source>
</evidence>
<dbReference type="AlphaFoldDB" id="A0A3Q4BC68"/>
<dbReference type="PROSITE" id="PS50158">
    <property type="entry name" value="ZF_CCHC"/>
    <property type="match status" value="1"/>
</dbReference>